<name>A0A4C1YB20_EUMVA</name>
<accession>A0A4C1YB20</accession>
<sequence>MSYKIHLAFFKAKVACFNSAAGLINLENKNSIRARYDDFSEYQTQFMEAYEALLVILNNCKSEHETMLTKVDANFLRIFELTDSIKLAFDDLRCAKESESTSAPGPSLAISADAGGLISRSSALSLIHFSRHIRISCVLPV</sequence>
<proteinExistence type="predicted"/>
<comment type="caution">
    <text evidence="1">The sequence shown here is derived from an EMBL/GenBank/DDBJ whole genome shotgun (WGS) entry which is preliminary data.</text>
</comment>
<evidence type="ECO:0000313" key="1">
    <source>
        <dbReference type="EMBL" id="GBP73168.1"/>
    </source>
</evidence>
<dbReference type="EMBL" id="BGZK01001164">
    <property type="protein sequence ID" value="GBP73168.1"/>
    <property type="molecule type" value="Genomic_DNA"/>
</dbReference>
<organism evidence="1 2">
    <name type="scientific">Eumeta variegata</name>
    <name type="common">Bagworm moth</name>
    <name type="synonym">Eumeta japonica</name>
    <dbReference type="NCBI Taxonomy" id="151549"/>
    <lineage>
        <taxon>Eukaryota</taxon>
        <taxon>Metazoa</taxon>
        <taxon>Ecdysozoa</taxon>
        <taxon>Arthropoda</taxon>
        <taxon>Hexapoda</taxon>
        <taxon>Insecta</taxon>
        <taxon>Pterygota</taxon>
        <taxon>Neoptera</taxon>
        <taxon>Endopterygota</taxon>
        <taxon>Lepidoptera</taxon>
        <taxon>Glossata</taxon>
        <taxon>Ditrysia</taxon>
        <taxon>Tineoidea</taxon>
        <taxon>Psychidae</taxon>
        <taxon>Oiketicinae</taxon>
        <taxon>Eumeta</taxon>
    </lineage>
</organism>
<dbReference type="Proteomes" id="UP000299102">
    <property type="component" value="Unassembled WGS sequence"/>
</dbReference>
<protein>
    <submittedName>
        <fullName evidence="1">Uncharacterized protein</fullName>
    </submittedName>
</protein>
<gene>
    <name evidence="1" type="ORF">EVAR_59057_1</name>
</gene>
<evidence type="ECO:0000313" key="2">
    <source>
        <dbReference type="Proteomes" id="UP000299102"/>
    </source>
</evidence>
<reference evidence="1 2" key="1">
    <citation type="journal article" date="2019" name="Commun. Biol.">
        <title>The bagworm genome reveals a unique fibroin gene that provides high tensile strength.</title>
        <authorList>
            <person name="Kono N."/>
            <person name="Nakamura H."/>
            <person name="Ohtoshi R."/>
            <person name="Tomita M."/>
            <person name="Numata K."/>
            <person name="Arakawa K."/>
        </authorList>
    </citation>
    <scope>NUCLEOTIDE SEQUENCE [LARGE SCALE GENOMIC DNA]</scope>
</reference>
<keyword evidence="2" id="KW-1185">Reference proteome</keyword>
<dbReference type="AlphaFoldDB" id="A0A4C1YB20"/>